<sequence>MIAVLSSTLTTMGKNDLDTFDSDDSDSSSDEEIVVKVSGPRNQVGEYEGFDEVDEDDPVAKQMQTLISLKLSLGIDNDKEFLEEHERKKKEKERIAKMSPEERIRFESEQASSFFSDVAKKVFVDQSKKKESIAWEKPEWAKKTKLRTTAAGEAVKKGVDLQGPITMATQMKHTGDSPKQIPKLVPLAGPAKKEIGWEKPEWAKKTKLKSSSTGEAIKKGADLQAPITQAPQLKKRAETVEEPKPKLRHKEVPVGQKKEIGWEKPEWAQKPKLRSTAAGEKVKKGGDLQGPITQAPHVKGDKTEVDEATKAEVLAFLKKGAVKKAVLKKPTEEKPPVDEATKAEVLAFLKNSKKAKAKTETAE</sequence>
<feature type="compositionally biased region" description="Basic and acidic residues" evidence="1">
    <location>
        <begin position="235"/>
        <end position="269"/>
    </location>
</feature>
<dbReference type="AlphaFoldDB" id="A0A7S3L7B1"/>
<feature type="region of interest" description="Disordered" evidence="1">
    <location>
        <begin position="1"/>
        <end position="38"/>
    </location>
</feature>
<feature type="compositionally biased region" description="Polar residues" evidence="1">
    <location>
        <begin position="1"/>
        <end position="13"/>
    </location>
</feature>
<proteinExistence type="predicted"/>
<gene>
    <name evidence="2" type="ORF">ACOF00016_LOCUS10600</name>
</gene>
<feature type="region of interest" description="Disordered" evidence="1">
    <location>
        <begin position="196"/>
        <end position="304"/>
    </location>
</feature>
<organism evidence="2">
    <name type="scientific">Amphora coffeiformis</name>
    <dbReference type="NCBI Taxonomy" id="265554"/>
    <lineage>
        <taxon>Eukaryota</taxon>
        <taxon>Sar</taxon>
        <taxon>Stramenopiles</taxon>
        <taxon>Ochrophyta</taxon>
        <taxon>Bacillariophyta</taxon>
        <taxon>Bacillariophyceae</taxon>
        <taxon>Bacillariophycidae</taxon>
        <taxon>Thalassiophysales</taxon>
        <taxon>Catenulaceae</taxon>
        <taxon>Amphora</taxon>
    </lineage>
</organism>
<dbReference type="EMBL" id="HBIM01013008">
    <property type="protein sequence ID" value="CAE0413344.1"/>
    <property type="molecule type" value="Transcribed_RNA"/>
</dbReference>
<protein>
    <submittedName>
        <fullName evidence="2">Uncharacterized protein</fullName>
    </submittedName>
</protein>
<feature type="compositionally biased region" description="Acidic residues" evidence="1">
    <location>
        <begin position="18"/>
        <end position="32"/>
    </location>
</feature>
<name>A0A7S3L7B1_9STRA</name>
<evidence type="ECO:0000256" key="1">
    <source>
        <dbReference type="SAM" id="MobiDB-lite"/>
    </source>
</evidence>
<accession>A0A7S3L7B1</accession>
<reference evidence="2" key="1">
    <citation type="submission" date="2021-01" db="EMBL/GenBank/DDBJ databases">
        <authorList>
            <person name="Corre E."/>
            <person name="Pelletier E."/>
            <person name="Niang G."/>
            <person name="Scheremetjew M."/>
            <person name="Finn R."/>
            <person name="Kale V."/>
            <person name="Holt S."/>
            <person name="Cochrane G."/>
            <person name="Meng A."/>
            <person name="Brown T."/>
            <person name="Cohen L."/>
        </authorList>
    </citation>
    <scope>NUCLEOTIDE SEQUENCE</scope>
    <source>
        <strain evidence="2">CCMP127</strain>
    </source>
</reference>
<evidence type="ECO:0000313" key="2">
    <source>
        <dbReference type="EMBL" id="CAE0413344.1"/>
    </source>
</evidence>